<name>A0A4U1BV21_9SPHI</name>
<gene>
    <name evidence="2" type="ORF">FA045_17730</name>
</gene>
<reference evidence="2 3" key="1">
    <citation type="submission" date="2019-04" db="EMBL/GenBank/DDBJ databases">
        <title>Pedobacter sp. AR-2-6 sp. nov., isolated from Arctic soil.</title>
        <authorList>
            <person name="Dahal R.H."/>
            <person name="Kim D.-U."/>
        </authorList>
    </citation>
    <scope>NUCLEOTIDE SEQUENCE [LARGE SCALE GENOMIC DNA]</scope>
    <source>
        <strain evidence="2 3">AR-2-6</strain>
    </source>
</reference>
<feature type="region of interest" description="Disordered" evidence="1">
    <location>
        <begin position="23"/>
        <end position="48"/>
    </location>
</feature>
<organism evidence="2 3">
    <name type="scientific">Pedobacter cryotolerans</name>
    <dbReference type="NCBI Taxonomy" id="2571270"/>
    <lineage>
        <taxon>Bacteria</taxon>
        <taxon>Pseudomonadati</taxon>
        <taxon>Bacteroidota</taxon>
        <taxon>Sphingobacteriia</taxon>
        <taxon>Sphingobacteriales</taxon>
        <taxon>Sphingobacteriaceae</taxon>
        <taxon>Pedobacter</taxon>
    </lineage>
</organism>
<feature type="compositionally biased region" description="Low complexity" evidence="1">
    <location>
        <begin position="23"/>
        <end position="36"/>
    </location>
</feature>
<dbReference type="RefSeq" id="WP_136878423.1">
    <property type="nucleotide sequence ID" value="NZ_SWBO01000016.1"/>
</dbReference>
<comment type="caution">
    <text evidence="2">The sequence shown here is derived from an EMBL/GenBank/DDBJ whole genome shotgun (WGS) entry which is preliminary data.</text>
</comment>
<sequence length="102" mass="11285">MVARIDWHINTNNRFNIRGSYVKTKSPSSVSTSRSPLGNFPGPGNRTSASALHFQNSNYYQESNLYSITAELNSTIGKLANTLRLSYTNQNDPRSSDSDILG</sequence>
<dbReference type="SUPFAM" id="SSF56935">
    <property type="entry name" value="Porins"/>
    <property type="match status" value="1"/>
</dbReference>
<evidence type="ECO:0000313" key="3">
    <source>
        <dbReference type="Proteomes" id="UP000310477"/>
    </source>
</evidence>
<evidence type="ECO:0000256" key="1">
    <source>
        <dbReference type="SAM" id="MobiDB-lite"/>
    </source>
</evidence>
<dbReference type="AlphaFoldDB" id="A0A4U1BV21"/>
<proteinExistence type="predicted"/>
<evidence type="ECO:0000313" key="2">
    <source>
        <dbReference type="EMBL" id="TKB96591.1"/>
    </source>
</evidence>
<dbReference type="Proteomes" id="UP000310477">
    <property type="component" value="Unassembled WGS sequence"/>
</dbReference>
<accession>A0A4U1BV21</accession>
<protein>
    <submittedName>
        <fullName evidence="2">Uncharacterized protein</fullName>
    </submittedName>
</protein>
<keyword evidence="3" id="KW-1185">Reference proteome</keyword>
<dbReference type="EMBL" id="SWBO01000016">
    <property type="protein sequence ID" value="TKB96591.1"/>
    <property type="molecule type" value="Genomic_DNA"/>
</dbReference>